<dbReference type="HOGENOM" id="CLU_007383_10_5_4"/>
<evidence type="ECO:0000313" key="3">
    <source>
        <dbReference type="Proteomes" id="UP000035050"/>
    </source>
</evidence>
<dbReference type="RefSeq" id="WP_046292101.1">
    <property type="nucleotide sequence ID" value="NZ_CP011253.3"/>
</dbReference>
<dbReference type="InterPro" id="IPR036291">
    <property type="entry name" value="NAD(P)-bd_dom_sf"/>
</dbReference>
<dbReference type="PANTHER" id="PTHR43162:SF1">
    <property type="entry name" value="PRESTALK A DIFFERENTIATION PROTEIN A"/>
    <property type="match status" value="1"/>
</dbReference>
<dbReference type="InterPro" id="IPR051604">
    <property type="entry name" value="Ergot_Alk_Oxidoreductase"/>
</dbReference>
<dbReference type="OrthoDB" id="9777801at2"/>
<proteinExistence type="predicted"/>
<feature type="domain" description="NAD(P)-binding" evidence="1">
    <location>
        <begin position="6"/>
        <end position="190"/>
    </location>
</feature>
<dbReference type="KEGG" id="pox:MB84_17765"/>
<dbReference type="SUPFAM" id="SSF51735">
    <property type="entry name" value="NAD(P)-binding Rossmann-fold domains"/>
    <property type="match status" value="1"/>
</dbReference>
<protein>
    <submittedName>
        <fullName evidence="2">NmrA family transcriptional regulator</fullName>
    </submittedName>
</protein>
<evidence type="ECO:0000259" key="1">
    <source>
        <dbReference type="Pfam" id="PF13460"/>
    </source>
</evidence>
<dbReference type="AlphaFoldDB" id="A0A0E3YEF9"/>
<evidence type="ECO:0000313" key="2">
    <source>
        <dbReference type="EMBL" id="AKC70925.1"/>
    </source>
</evidence>
<dbReference type="Proteomes" id="UP000035050">
    <property type="component" value="Chromosome"/>
</dbReference>
<dbReference type="Pfam" id="PF13460">
    <property type="entry name" value="NAD_binding_10"/>
    <property type="match status" value="1"/>
</dbReference>
<dbReference type="Gene3D" id="3.90.25.10">
    <property type="entry name" value="UDP-galactose 4-epimerase, domain 1"/>
    <property type="match status" value="1"/>
</dbReference>
<dbReference type="PANTHER" id="PTHR43162">
    <property type="match status" value="1"/>
</dbReference>
<dbReference type="InterPro" id="IPR016040">
    <property type="entry name" value="NAD(P)-bd_dom"/>
</dbReference>
<dbReference type="EMBL" id="CP011253">
    <property type="protein sequence ID" value="AKC70925.1"/>
    <property type="molecule type" value="Genomic_DNA"/>
</dbReference>
<keyword evidence="3" id="KW-1185">Reference proteome</keyword>
<dbReference type="PATRIC" id="fig|573737.6.peg.4502"/>
<name>A0A0E3YEF9_9BURK</name>
<dbReference type="Gene3D" id="3.40.50.720">
    <property type="entry name" value="NAD(P)-binding Rossmann-like Domain"/>
    <property type="match status" value="1"/>
</dbReference>
<gene>
    <name evidence="2" type="ORF">MB84_17765</name>
</gene>
<accession>A0A0E3YEF9</accession>
<sequence length="284" mass="30350">MYAITGITGQVGAVVAQTLLDQGDAVRAVVRSAAKGAGWQARGCDVAVADVADADALTRAFTGAQGVFVLLPPHFDPSPDFVESRANIAGIVKALQAARPARVVCLSTVGAQATQPSLLSQLSLLEQHLGALDLPVTFLRAAWFMENAAWDVARARTDGVLESYLSPLDRAIPMVATADVGTTAAHLLREPWEGKRVVELCGPELVSPDLLAKTLGHALGRAVVPQVIARDEWEARFRAQGMRHPTPRMQMLDGFNEGWMTFEGTPRRGTTSLADVVRKLVACH</sequence>
<reference evidence="2" key="1">
    <citation type="submission" date="2016-06" db="EMBL/GenBank/DDBJ databases">
        <title>Pandoraea oxalativorans DSM 23570 Genome Sequencing.</title>
        <authorList>
            <person name="Ee R."/>
            <person name="Lim Y.-L."/>
            <person name="Yong D."/>
            <person name="Yin W.-F."/>
            <person name="Chan K.-G."/>
        </authorList>
    </citation>
    <scope>NUCLEOTIDE SEQUENCE</scope>
    <source>
        <strain evidence="2">DSM 23570</strain>
    </source>
</reference>
<organism evidence="2 3">
    <name type="scientific">Pandoraea oxalativorans</name>
    <dbReference type="NCBI Taxonomy" id="573737"/>
    <lineage>
        <taxon>Bacteria</taxon>
        <taxon>Pseudomonadati</taxon>
        <taxon>Pseudomonadota</taxon>
        <taxon>Betaproteobacteria</taxon>
        <taxon>Burkholderiales</taxon>
        <taxon>Burkholderiaceae</taxon>
        <taxon>Pandoraea</taxon>
    </lineage>
</organism>